<dbReference type="AlphaFoldDB" id="A0A2Z5JS41"/>
<gene>
    <name evidence="1" type="ORF">C5746_32610</name>
</gene>
<dbReference type="Proteomes" id="UP000252698">
    <property type="component" value="Chromosome"/>
</dbReference>
<dbReference type="EMBL" id="CP027306">
    <property type="protein sequence ID" value="AXE83157.1"/>
    <property type="molecule type" value="Genomic_DNA"/>
</dbReference>
<dbReference type="SUPFAM" id="SSF48452">
    <property type="entry name" value="TPR-like"/>
    <property type="match status" value="1"/>
</dbReference>
<proteinExistence type="predicted"/>
<protein>
    <recommendedName>
        <fullName evidence="3">Tetratricopeptide repeat-containing protein</fullName>
    </recommendedName>
</protein>
<dbReference type="KEGG" id="sata:C5746_32610"/>
<evidence type="ECO:0008006" key="3">
    <source>
        <dbReference type="Google" id="ProtNLM"/>
    </source>
</evidence>
<dbReference type="InterPro" id="IPR011990">
    <property type="entry name" value="TPR-like_helical_dom_sf"/>
</dbReference>
<dbReference type="Pfam" id="PF13374">
    <property type="entry name" value="TPR_10"/>
    <property type="match status" value="1"/>
</dbReference>
<name>A0A2Z5JS41_STRAR</name>
<evidence type="ECO:0000313" key="2">
    <source>
        <dbReference type="Proteomes" id="UP000252698"/>
    </source>
</evidence>
<sequence>MFAAGEYEKAEAGARALAAAPSHVWDRGPVVEWLAKSLATAAAVAHGRGAEVLAELDALIADLERTTGAGRALVLTVRGNRVAVLVGQGRYTEAEAEASDILRASARLAHLTEVWRIELSALANLADALCGQGRYEEASAIARGNLPRAEGRTAAALHCVLVRSLNGHGRHEEALAETRRLMSYRVRAESGALGIATATALHGLGRRSEAEGAARQALAACEQFLHPAHPRIEEARTLLCRITAEHPLA</sequence>
<dbReference type="Gene3D" id="1.25.40.10">
    <property type="entry name" value="Tetratricopeptide repeat domain"/>
    <property type="match status" value="1"/>
</dbReference>
<evidence type="ECO:0000313" key="1">
    <source>
        <dbReference type="EMBL" id="AXE83157.1"/>
    </source>
</evidence>
<organism evidence="1 2">
    <name type="scientific">Streptomyces atratus</name>
    <dbReference type="NCBI Taxonomy" id="1893"/>
    <lineage>
        <taxon>Bacteria</taxon>
        <taxon>Bacillati</taxon>
        <taxon>Actinomycetota</taxon>
        <taxon>Actinomycetes</taxon>
        <taxon>Kitasatosporales</taxon>
        <taxon>Streptomycetaceae</taxon>
        <taxon>Streptomyces</taxon>
    </lineage>
</organism>
<accession>A0A2Z5JS41</accession>
<reference evidence="1 2" key="1">
    <citation type="journal article" date="2018" name="Front. Microbiol.">
        <title>Genome Sequencing of Streptomyces atratus SCSIOZH16 and Activation Production of Nocardamine via Metabolic Engineering.</title>
        <authorList>
            <person name="Li Y."/>
            <person name="Zhang C."/>
            <person name="Liu C."/>
            <person name="Ju J."/>
            <person name="Ma J."/>
        </authorList>
    </citation>
    <scope>NUCLEOTIDE SEQUENCE [LARGE SCALE GENOMIC DNA]</scope>
    <source>
        <strain evidence="1 2">SCSIO_ZH16</strain>
    </source>
</reference>